<dbReference type="Gene3D" id="2.10.110.10">
    <property type="entry name" value="Cysteine Rich Protein"/>
    <property type="match status" value="1"/>
</dbReference>
<dbReference type="CDD" id="cd08368">
    <property type="entry name" value="LIM"/>
    <property type="match status" value="1"/>
</dbReference>
<dbReference type="PROSITE" id="PS00478">
    <property type="entry name" value="LIM_DOMAIN_1"/>
    <property type="match status" value="1"/>
</dbReference>
<evidence type="ECO:0000256" key="1">
    <source>
        <dbReference type="ARBA" id="ARBA00022723"/>
    </source>
</evidence>
<dbReference type="InterPro" id="IPR001781">
    <property type="entry name" value="Znf_LIM"/>
</dbReference>
<organism evidence="7 8">
    <name type="scientific">Nothobranchius furzeri</name>
    <name type="common">Turquoise killifish</name>
    <dbReference type="NCBI Taxonomy" id="105023"/>
    <lineage>
        <taxon>Eukaryota</taxon>
        <taxon>Metazoa</taxon>
        <taxon>Chordata</taxon>
        <taxon>Craniata</taxon>
        <taxon>Vertebrata</taxon>
        <taxon>Euteleostomi</taxon>
        <taxon>Actinopterygii</taxon>
        <taxon>Neopterygii</taxon>
        <taxon>Teleostei</taxon>
        <taxon>Neoteleostei</taxon>
        <taxon>Acanthomorphata</taxon>
        <taxon>Ovalentaria</taxon>
        <taxon>Atherinomorphae</taxon>
        <taxon>Cyprinodontiformes</taxon>
        <taxon>Nothobranchiidae</taxon>
        <taxon>Nothobranchius</taxon>
    </lineage>
</organism>
<dbReference type="InterPro" id="IPR052621">
    <property type="entry name" value="Cell_Prolif/Cornif_Regul"/>
</dbReference>
<evidence type="ECO:0000256" key="3">
    <source>
        <dbReference type="ARBA" id="ARBA00023038"/>
    </source>
</evidence>
<evidence type="ECO:0000256" key="2">
    <source>
        <dbReference type="ARBA" id="ARBA00022833"/>
    </source>
</evidence>
<dbReference type="GO" id="GO:0046872">
    <property type="term" value="F:metal ion binding"/>
    <property type="evidence" value="ECO:0007669"/>
    <property type="project" value="UniProtKB-KW"/>
</dbReference>
<dbReference type="PANTHER" id="PTHR15468:SF12">
    <property type="match status" value="1"/>
</dbReference>
<keyword evidence="3 4" id="KW-0440">LIM domain</keyword>
<sequence length="614" mass="66375">MSEEVDRKGVLKNIKVQTSVKNDCSWIKSGNNQLDPVIQKEKTKPVPAKKSQLVLQATKKFESENTAPSLPAQKTSRFPNKGDSANQGKFNPVSKDAPSKESQVETKEDIKLQSTTEQLVQNYKAQEDKLVPNRGHKEVEANVLVDKPGVNVNEKVGEVVKKEDQTQPDALGKQNNDVVSPVKQEEPSPANKTAEVKEHVDAPTELSNMNNTEDKSSADAEVESCVTKASAEGGTSANLVPATVPAVTQVEPKPKVEPLTKTEPAKNEIVKDASVEVSSTKGSSEKCPSAESNKVSAPFKPKLLPETSDLAAEAGKHASLHARVDSAPPVKSVSSSLAKPSKDSPTESSCENHPAEQDENKVLVIGVVLESPAVVNAAPTQEASPLISVQPLSITLPESPAAESSFRSAVCEVNAAAPAEPAPKTRTEEVVEHKVRSVDFNSPEDSITPPLEDAFDHVMVLDIKDAFELEPAADTREDLVNKLVVDPTDALDFDAASNESTKPKDSEQTLPEEQKRKIDDTNVNHLKKPAGEICNRETPKKDSIRSCESTCYYCNTTIDGKVRIIVNEPAIVCHEECLKCGVCAKVLGDLLTAMFQHKHLIHCKDCFTKAVHLD</sequence>
<keyword evidence="2 4" id="KW-0862">Zinc</keyword>
<comment type="caution">
    <text evidence="7">The sequence shown here is derived from an EMBL/GenBank/DDBJ whole genome shotgun (WGS) entry which is preliminary data.</text>
</comment>
<dbReference type="PANTHER" id="PTHR15468">
    <property type="entry name" value="ZNF185"/>
    <property type="match status" value="1"/>
</dbReference>
<feature type="compositionally biased region" description="Basic and acidic residues" evidence="5">
    <location>
        <begin position="252"/>
        <end position="274"/>
    </location>
</feature>
<evidence type="ECO:0000259" key="6">
    <source>
        <dbReference type="PROSITE" id="PS50023"/>
    </source>
</evidence>
<evidence type="ECO:0000313" key="8">
    <source>
        <dbReference type="Proteomes" id="UP000822369"/>
    </source>
</evidence>
<feature type="compositionally biased region" description="Basic and acidic residues" evidence="5">
    <location>
        <begin position="97"/>
        <end position="111"/>
    </location>
</feature>
<dbReference type="AlphaFoldDB" id="A0A9D3BDJ8"/>
<gene>
    <name evidence="7" type="ORF">G4P62_011046</name>
</gene>
<feature type="region of interest" description="Disordered" evidence="5">
    <location>
        <begin position="492"/>
        <end position="517"/>
    </location>
</feature>
<evidence type="ECO:0000256" key="4">
    <source>
        <dbReference type="PROSITE-ProRule" id="PRU00125"/>
    </source>
</evidence>
<proteinExistence type="predicted"/>
<feature type="region of interest" description="Disordered" evidence="5">
    <location>
        <begin position="26"/>
        <end position="115"/>
    </location>
</feature>
<evidence type="ECO:0000313" key="7">
    <source>
        <dbReference type="EMBL" id="KAF7205927.1"/>
    </source>
</evidence>
<dbReference type="Proteomes" id="UP000822369">
    <property type="component" value="Chromosome 15"/>
</dbReference>
<dbReference type="PROSITE" id="PS50023">
    <property type="entry name" value="LIM_DOMAIN_2"/>
    <property type="match status" value="1"/>
</dbReference>
<feature type="region of interest" description="Disordered" evidence="5">
    <location>
        <begin position="158"/>
        <end position="359"/>
    </location>
</feature>
<reference evidence="7" key="1">
    <citation type="submission" date="2020-03" db="EMBL/GenBank/DDBJ databases">
        <title>Intra-Species Differences in Population Size shape Life History and Genome Evolution.</title>
        <authorList>
            <person name="Willemsen D."/>
            <person name="Cui R."/>
            <person name="Valenzano D.R."/>
        </authorList>
    </citation>
    <scope>NUCLEOTIDE SEQUENCE</scope>
    <source>
        <strain evidence="7">GRZ</strain>
        <tissue evidence="7">Whole</tissue>
    </source>
</reference>
<feature type="domain" description="LIM zinc-binding" evidence="6">
    <location>
        <begin position="549"/>
        <end position="613"/>
    </location>
</feature>
<feature type="compositionally biased region" description="Basic and acidic residues" evidence="5">
    <location>
        <begin position="501"/>
        <end position="517"/>
    </location>
</feature>
<keyword evidence="1 4" id="KW-0479">Metal-binding</keyword>
<protein>
    <submittedName>
        <fullName evidence="7">Transcript variant X2</fullName>
    </submittedName>
</protein>
<name>A0A9D3BDJ8_NOTFU</name>
<dbReference type="EMBL" id="JAAVVJ010000015">
    <property type="protein sequence ID" value="KAF7205927.1"/>
    <property type="molecule type" value="Genomic_DNA"/>
</dbReference>
<accession>A0A9D3BDJ8</accession>
<feature type="compositionally biased region" description="Polar residues" evidence="5">
    <location>
        <begin position="64"/>
        <end position="89"/>
    </location>
</feature>
<dbReference type="OrthoDB" id="8909291at2759"/>
<evidence type="ECO:0000256" key="5">
    <source>
        <dbReference type="SAM" id="MobiDB-lite"/>
    </source>
</evidence>
<dbReference type="SMART" id="SM00132">
    <property type="entry name" value="LIM"/>
    <property type="match status" value="1"/>
</dbReference>